<dbReference type="AlphaFoldDB" id="A0A0F4YLR0"/>
<dbReference type="FunFam" id="2.60.40.1180:FF:000007">
    <property type="entry name" value="Sucrose isomerase"/>
    <property type="match status" value="1"/>
</dbReference>
<dbReference type="RefSeq" id="XP_013325824.1">
    <property type="nucleotide sequence ID" value="XM_013470370.1"/>
</dbReference>
<dbReference type="GO" id="GO:0004574">
    <property type="term" value="F:oligo-1,6-glucosidase activity"/>
    <property type="evidence" value="ECO:0007669"/>
    <property type="project" value="TreeGrafter"/>
</dbReference>
<dbReference type="GO" id="GO:0033934">
    <property type="term" value="F:glucan 1,4-alpha-maltotriohydrolase activity"/>
    <property type="evidence" value="ECO:0007669"/>
    <property type="project" value="TreeGrafter"/>
</dbReference>
<dbReference type="PANTHER" id="PTHR10357">
    <property type="entry name" value="ALPHA-AMYLASE FAMILY MEMBER"/>
    <property type="match status" value="1"/>
</dbReference>
<dbReference type="STRING" id="1408163.A0A0F4YLR0"/>
<dbReference type="GO" id="GO:0004575">
    <property type="term" value="F:sucrose alpha-glucosidase activity"/>
    <property type="evidence" value="ECO:0007669"/>
    <property type="project" value="TreeGrafter"/>
</dbReference>
<dbReference type="Gene3D" id="3.90.400.10">
    <property type="entry name" value="Oligo-1,6-glucosidase, Domain 2"/>
    <property type="match status" value="1"/>
</dbReference>
<keyword evidence="7" id="KW-1185">Reference proteome</keyword>
<evidence type="ECO:0000313" key="6">
    <source>
        <dbReference type="EMBL" id="KKA19212.1"/>
    </source>
</evidence>
<feature type="domain" description="Glycosyl hydrolase family 13 catalytic" evidence="5">
    <location>
        <begin position="37"/>
        <end position="485"/>
    </location>
</feature>
<comment type="similarity">
    <text evidence="1">Belongs to the glycosyl hydrolase 13 family.</text>
</comment>
<dbReference type="InterPro" id="IPR045857">
    <property type="entry name" value="O16G_dom_2"/>
</dbReference>
<evidence type="ECO:0000256" key="1">
    <source>
        <dbReference type="ARBA" id="ARBA00008061"/>
    </source>
</evidence>
<protein>
    <submittedName>
        <fullName evidence="6">Alpha-amylase</fullName>
    </submittedName>
</protein>
<dbReference type="Gene3D" id="3.20.20.80">
    <property type="entry name" value="Glycosidases"/>
    <property type="match status" value="2"/>
</dbReference>
<reference evidence="6 7" key="1">
    <citation type="submission" date="2015-04" db="EMBL/GenBank/DDBJ databases">
        <authorList>
            <person name="Heijne W.H."/>
            <person name="Fedorova N.D."/>
            <person name="Nierman W.C."/>
            <person name="Vollebregt A.W."/>
            <person name="Zhao Z."/>
            <person name="Wu L."/>
            <person name="Kumar M."/>
            <person name="Stam H."/>
            <person name="van den Berg M.A."/>
            <person name="Pel H.J."/>
        </authorList>
    </citation>
    <scope>NUCLEOTIDE SEQUENCE [LARGE SCALE GENOMIC DNA]</scope>
    <source>
        <strain evidence="6 7">CBS 393.64</strain>
    </source>
</reference>
<dbReference type="EMBL" id="LASV01000369">
    <property type="protein sequence ID" value="KKA19212.1"/>
    <property type="molecule type" value="Genomic_DNA"/>
</dbReference>
<dbReference type="OrthoDB" id="1740265at2759"/>
<proteinExistence type="inferred from homology"/>
<organism evidence="6 7">
    <name type="scientific">Rasamsonia emersonii (strain ATCC 16479 / CBS 393.64 / IMI 116815)</name>
    <dbReference type="NCBI Taxonomy" id="1408163"/>
    <lineage>
        <taxon>Eukaryota</taxon>
        <taxon>Fungi</taxon>
        <taxon>Dikarya</taxon>
        <taxon>Ascomycota</taxon>
        <taxon>Pezizomycotina</taxon>
        <taxon>Eurotiomycetes</taxon>
        <taxon>Eurotiomycetidae</taxon>
        <taxon>Eurotiales</taxon>
        <taxon>Trichocomaceae</taxon>
        <taxon>Rasamsonia</taxon>
    </lineage>
</organism>
<dbReference type="SMART" id="SM00642">
    <property type="entry name" value="Aamy"/>
    <property type="match status" value="1"/>
</dbReference>
<accession>A0A0F4YLR0</accession>
<evidence type="ECO:0000256" key="3">
    <source>
        <dbReference type="ARBA" id="ARBA00023295"/>
    </source>
</evidence>
<dbReference type="InterPro" id="IPR006047">
    <property type="entry name" value="GH13_cat_dom"/>
</dbReference>
<dbReference type="FunFam" id="3.20.20.80:FF:000064">
    <property type="entry name" value="Oligo-1,6-glucosidase"/>
    <property type="match status" value="1"/>
</dbReference>
<keyword evidence="3" id="KW-0326">Glycosidase</keyword>
<dbReference type="InterPro" id="IPR013780">
    <property type="entry name" value="Glyco_hydro_b"/>
</dbReference>
<sequence length="642" mass="74338">MDCPEDIREAALAAKAAGTDDVEAENLEWWQEATVYQVLIPSFKDTNGDGKGDIGGVIENLDYLVDLGVDIVWLTPIFESPMFDMGYEQQNKEMRWSLRKDTDRLVQTAHEKGLKVIIDIALNHTSVEHEWFQTSRANRRNPNGEKRDWYIWQPGTVDAEGKQNPPNNWESAFGGKVCKTSVADDADRRQGLLGHMMMLPASTVRKPLEPKKVVRYVLLIDKDMHIFGEKQADINWENEEVRQEIYKILRWWLDRGLDGFRLDCMNLISKAHGFPDAPTIKPGEPLQQANCRFANGPNIHKHLQDLNEHVFSKYDIVTIGEMSCGISSDQAVEYLSKYKPRRELHLLIQFQHVELDCHDGDKWLLREWELPELKHILDDWQRKMMHCGGWMTLWMENHDQPRGISRFTTSTPRFRGFCAKMLAMWLFTLRGTPLLFQGQELGMINPECFSEEMNQDIETVMFWNSAKQQENSEKVEHAKKAIQQKGRDNTRVPMPVSVLQTWQWTGEANGGFCSDVRPWMPPCPDGKEWSIENQQKDETSVLSFYRKMIRMRKSHPTLLHGSIEIIDLDNQYIFAYLRRFKGTRYLIVLNFSPGAVPWTGADKGCALEDAKLLLSNYDKQSEKVRDPLILRPFEGLVYELSQ</sequence>
<evidence type="ECO:0000259" key="5">
    <source>
        <dbReference type="SMART" id="SM00642"/>
    </source>
</evidence>
<gene>
    <name evidence="6" type="ORF">T310_6823</name>
</gene>
<keyword evidence="4" id="KW-0462">Maltose metabolism</keyword>
<comment type="caution">
    <text evidence="6">The sequence shown here is derived from an EMBL/GenBank/DDBJ whole genome shotgun (WGS) entry which is preliminary data.</text>
</comment>
<dbReference type="SUPFAM" id="SSF51011">
    <property type="entry name" value="Glycosyl hydrolase domain"/>
    <property type="match status" value="1"/>
</dbReference>
<dbReference type="PANTHER" id="PTHR10357:SF232">
    <property type="entry name" value="GLYCOSYL HYDROLASE FAMILY 13 CATALYTIC DOMAIN-CONTAINING PROTEIN"/>
    <property type="match status" value="1"/>
</dbReference>
<dbReference type="GO" id="GO:0004556">
    <property type="term" value="F:alpha-amylase activity"/>
    <property type="evidence" value="ECO:0007669"/>
    <property type="project" value="TreeGrafter"/>
</dbReference>
<dbReference type="GO" id="GO:0000025">
    <property type="term" value="P:maltose catabolic process"/>
    <property type="evidence" value="ECO:0007669"/>
    <property type="project" value="TreeGrafter"/>
</dbReference>
<dbReference type="SUPFAM" id="SSF51445">
    <property type="entry name" value="(Trans)glycosidases"/>
    <property type="match status" value="1"/>
</dbReference>
<evidence type="ECO:0000256" key="4">
    <source>
        <dbReference type="ARBA" id="ARBA00026248"/>
    </source>
</evidence>
<evidence type="ECO:0000313" key="7">
    <source>
        <dbReference type="Proteomes" id="UP000053958"/>
    </source>
</evidence>
<name>A0A0F4YLR0_RASE3</name>
<dbReference type="Pfam" id="PF00128">
    <property type="entry name" value="Alpha-amylase"/>
    <property type="match status" value="2"/>
</dbReference>
<dbReference type="GeneID" id="25319105"/>
<evidence type="ECO:0000256" key="2">
    <source>
        <dbReference type="ARBA" id="ARBA00022801"/>
    </source>
</evidence>
<dbReference type="Proteomes" id="UP000053958">
    <property type="component" value="Unassembled WGS sequence"/>
</dbReference>
<dbReference type="Gene3D" id="2.60.40.1180">
    <property type="entry name" value="Golgi alpha-mannosidase II"/>
    <property type="match status" value="1"/>
</dbReference>
<dbReference type="CDD" id="cd11333">
    <property type="entry name" value="AmyAc_SI_OligoGlu_DGase"/>
    <property type="match status" value="1"/>
</dbReference>
<keyword evidence="2" id="KW-0378">Hydrolase</keyword>
<dbReference type="InterPro" id="IPR017853">
    <property type="entry name" value="GH"/>
</dbReference>
<dbReference type="GO" id="GO:0005987">
    <property type="term" value="P:sucrose catabolic process"/>
    <property type="evidence" value="ECO:0007669"/>
    <property type="project" value="TreeGrafter"/>
</dbReference>